<dbReference type="Gene3D" id="3.90.550.10">
    <property type="entry name" value="Spore Coat Polysaccharide Biosynthesis Protein SpsA, Chain A"/>
    <property type="match status" value="1"/>
</dbReference>
<keyword evidence="6" id="KW-1185">Reference proteome</keyword>
<dbReference type="PANTHER" id="PTHR43179">
    <property type="entry name" value="RHAMNOSYLTRANSFERASE WBBL"/>
    <property type="match status" value="1"/>
</dbReference>
<evidence type="ECO:0000256" key="2">
    <source>
        <dbReference type="ARBA" id="ARBA00022676"/>
    </source>
</evidence>
<evidence type="ECO:0000313" key="6">
    <source>
        <dbReference type="Proteomes" id="UP001431010"/>
    </source>
</evidence>
<dbReference type="SUPFAM" id="SSF53448">
    <property type="entry name" value="Nucleotide-diphospho-sugar transferases"/>
    <property type="match status" value="1"/>
</dbReference>
<evidence type="ECO:0000259" key="4">
    <source>
        <dbReference type="Pfam" id="PF00535"/>
    </source>
</evidence>
<dbReference type="RefSeq" id="WP_231317601.1">
    <property type="nucleotide sequence ID" value="NZ_CP088156.1"/>
</dbReference>
<feature type="domain" description="Glycosyltransferase 2-like" evidence="4">
    <location>
        <begin position="239"/>
        <end position="418"/>
    </location>
</feature>
<reference evidence="5" key="1">
    <citation type="journal article" date="2024" name="Antonie Van Leeuwenhoek">
        <title>Bradyrhizobium ontarionense sp. nov., a novel bacterial symbiont isolated from Aeschynomene indica (Indian jointvetch), harbours photosynthesis, nitrogen fixation and nitrous oxide (N2O) reductase genes.</title>
        <authorList>
            <person name="Bromfield E.S.P."/>
            <person name="Cloutier S."/>
        </authorList>
    </citation>
    <scope>NUCLEOTIDE SEQUENCE</scope>
    <source>
        <strain evidence="5">A19</strain>
    </source>
</reference>
<keyword evidence="3 5" id="KW-0808">Transferase</keyword>
<dbReference type="InterPro" id="IPR011990">
    <property type="entry name" value="TPR-like_helical_dom_sf"/>
</dbReference>
<evidence type="ECO:0000313" key="5">
    <source>
        <dbReference type="EMBL" id="UFZ01808.1"/>
    </source>
</evidence>
<evidence type="ECO:0000256" key="3">
    <source>
        <dbReference type="ARBA" id="ARBA00022679"/>
    </source>
</evidence>
<dbReference type="SUPFAM" id="SSF48452">
    <property type="entry name" value="TPR-like"/>
    <property type="match status" value="1"/>
</dbReference>
<organism evidence="5 6">
    <name type="scientific">Bradyrhizobium ontarionense</name>
    <dbReference type="NCBI Taxonomy" id="2898149"/>
    <lineage>
        <taxon>Bacteria</taxon>
        <taxon>Pseudomonadati</taxon>
        <taxon>Pseudomonadota</taxon>
        <taxon>Alphaproteobacteria</taxon>
        <taxon>Hyphomicrobiales</taxon>
        <taxon>Nitrobacteraceae</taxon>
        <taxon>Bradyrhizobium</taxon>
    </lineage>
</organism>
<sequence>MNGAISELARPARHHLRLERLAAQALAAEDFVSAFKYVDRRCRLDPPARAHCFVLRAEAAWRLGHREAALADLARALEIAPHDVGANRRLLAWSDEEGRRQAATELLATDTVGASLRTAMAVLRDAGETCWAALSIYDSEIVGWVAWSGDADVEACLDTDGGSLTSLVEPDPFHPLASSRIRASALKLRRPSSETAQTLTLRLGGRTFRTYRLSPVASRPVLPRPAPSPVERKDGKTKTVIVPVYGDADATMACLDSLCRARALGTKRGAGSPFQILVVDDGSPEPALKAQLQALAALQDIALLVNPTNQGFIGAVNRALTKVGDGDVILLNADTIVPPGFVERLAAAAYSAPDIGTVTPLSNNGEFFSFPTSDISNPMLGDGEIVARDKAAAQANAGTTVDMPSGIGFCLYIKRAVLDRIGALSESFRRGYLEDVDFCLRARAAGFRNVCAPSVYVGHHGSLSFQKSKRALVLYNFDILDRRFPNYRSECRAIEAADPLRSSRAALESALPATEGNRVLIVAGRGAMLPVAETRARHLADDGERAVLLIPQQTKLTFRLKAADGDVPQSLLLRFDTPSAIAEAEGEIARLRPSRIEVADPALPPALADVAHRLGLALDRWITTADIPVMEGRADERVLAPTEAALRYAENRTAQGPSTSVRQGRQGRPAQLNAWPVQPLALAEAVPERPRALVVIPMAPSSQAWQAIRAVAHQLRSSKSPVSIVVVGETLDDRRLMSFPNIFVTGPVAIEELPDVLAPHNPGWILTDFEVPVFGHPLLEAARLAPRPVAYRNWAGETLEPRPGDLGLPGTADDEALAAAVTRWIATS</sequence>
<dbReference type="Gene3D" id="1.25.40.10">
    <property type="entry name" value="Tetratricopeptide repeat domain"/>
    <property type="match status" value="1"/>
</dbReference>
<protein>
    <submittedName>
        <fullName evidence="5">Glycosyltransferase</fullName>
        <ecNumber evidence="5">2.4.-.-</ecNumber>
    </submittedName>
</protein>
<dbReference type="EMBL" id="CP088156">
    <property type="protein sequence ID" value="UFZ01808.1"/>
    <property type="molecule type" value="Genomic_DNA"/>
</dbReference>
<dbReference type="Proteomes" id="UP001431010">
    <property type="component" value="Chromosome"/>
</dbReference>
<accession>A0ABY3R3D4</accession>
<proteinExistence type="inferred from homology"/>
<gene>
    <name evidence="5" type="ORF">LQG66_21085</name>
</gene>
<dbReference type="Pfam" id="PF00535">
    <property type="entry name" value="Glycos_transf_2"/>
    <property type="match status" value="1"/>
</dbReference>
<dbReference type="EC" id="2.4.-.-" evidence="5"/>
<dbReference type="InterPro" id="IPR001173">
    <property type="entry name" value="Glyco_trans_2-like"/>
</dbReference>
<name>A0ABY3R3D4_9BRAD</name>
<keyword evidence="2 5" id="KW-0328">Glycosyltransferase</keyword>
<dbReference type="InterPro" id="IPR029044">
    <property type="entry name" value="Nucleotide-diphossugar_trans"/>
</dbReference>
<dbReference type="GO" id="GO:0016757">
    <property type="term" value="F:glycosyltransferase activity"/>
    <property type="evidence" value="ECO:0007669"/>
    <property type="project" value="UniProtKB-KW"/>
</dbReference>
<comment type="similarity">
    <text evidence="1">Belongs to the glycosyltransferase 2 family.</text>
</comment>
<evidence type="ECO:0000256" key="1">
    <source>
        <dbReference type="ARBA" id="ARBA00006739"/>
    </source>
</evidence>
<dbReference type="PANTHER" id="PTHR43179:SF12">
    <property type="entry name" value="GALACTOFURANOSYLTRANSFERASE GLFT2"/>
    <property type="match status" value="1"/>
</dbReference>